<keyword evidence="3" id="KW-1185">Reference proteome</keyword>
<feature type="compositionally biased region" description="Low complexity" evidence="1">
    <location>
        <begin position="335"/>
        <end position="350"/>
    </location>
</feature>
<evidence type="ECO:0000256" key="1">
    <source>
        <dbReference type="SAM" id="MobiDB-lite"/>
    </source>
</evidence>
<feature type="compositionally biased region" description="Basic and acidic residues" evidence="1">
    <location>
        <begin position="292"/>
        <end position="301"/>
    </location>
</feature>
<evidence type="ECO:0000313" key="2">
    <source>
        <dbReference type="EMBL" id="WFD26159.1"/>
    </source>
</evidence>
<dbReference type="Proteomes" id="UP001213623">
    <property type="component" value="Chromosome 2"/>
</dbReference>
<accession>A0AAF0EK60</accession>
<feature type="compositionally biased region" description="Basic and acidic residues" evidence="1">
    <location>
        <begin position="27"/>
        <end position="37"/>
    </location>
</feature>
<feature type="region of interest" description="Disordered" evidence="1">
    <location>
        <begin position="433"/>
        <end position="456"/>
    </location>
</feature>
<feature type="region of interest" description="Disordered" evidence="1">
    <location>
        <begin position="59"/>
        <end position="113"/>
    </location>
</feature>
<sequence length="534" mass="58319">MADPVPNASRRSGRPMWTPSPPRHARHVNEARREWHTERPRRTKCLDLATTGLLPAAPVFQSDWRPSPETRAALGTPTHFEPGTPLNDPCTPPSEAIEDDSPGMARAASPSVHAYGRRDHVREVLGDVSNLSSPVTVHALKDHVSPLRVQSTPLRRPLPFLHAPPMSETKTPVQLALQDWAGSNFGRPVPALDASGPEQAPISATSYPSKSAAGAPRMSARRIAASPQPPAQRVTVQKREAVSPLKSVVREELPKSSPLPRISSPSSSPSKASRIWRPARYAAQSPAMRVWDSPDKVESNKRWRSASTPPVPQESVPKVAPAARRVSTRLRERAASSTSQPAAPAIMASAPPAPRMPRTPSTPRTPRTPPIPPRPSLSAAELARLTYRHTKHNEAYTVQLDTQVERLPGARPPSPSQRFLVGRGVRAREDFRPADTERDAQGEPLCHARGPGEEAVYTTPPHLPAVRWDRRLVSSPRRTRPATSAAVPQRSCLVSKRVALDAFGNVASEPLCALPRRRVLIKRRIYDGESDLDG</sequence>
<feature type="region of interest" description="Disordered" evidence="1">
    <location>
        <begin position="1"/>
        <end position="37"/>
    </location>
</feature>
<name>A0AAF0EK60_9BASI</name>
<organism evidence="2 3">
    <name type="scientific">Malassezia nana</name>
    <dbReference type="NCBI Taxonomy" id="180528"/>
    <lineage>
        <taxon>Eukaryota</taxon>
        <taxon>Fungi</taxon>
        <taxon>Dikarya</taxon>
        <taxon>Basidiomycota</taxon>
        <taxon>Ustilaginomycotina</taxon>
        <taxon>Malasseziomycetes</taxon>
        <taxon>Malasseziales</taxon>
        <taxon>Malasseziaceae</taxon>
        <taxon>Malassezia</taxon>
    </lineage>
</organism>
<protein>
    <submittedName>
        <fullName evidence="2">Uncharacterized protein</fullName>
    </submittedName>
</protein>
<feature type="region of interest" description="Disordered" evidence="1">
    <location>
        <begin position="184"/>
        <end position="376"/>
    </location>
</feature>
<dbReference type="AlphaFoldDB" id="A0AAF0EK60"/>
<dbReference type="EMBL" id="CP119893">
    <property type="protein sequence ID" value="WFD26159.1"/>
    <property type="molecule type" value="Genomic_DNA"/>
</dbReference>
<feature type="compositionally biased region" description="Low complexity" evidence="1">
    <location>
        <begin position="255"/>
        <end position="275"/>
    </location>
</feature>
<feature type="compositionally biased region" description="Pro residues" evidence="1">
    <location>
        <begin position="366"/>
        <end position="375"/>
    </location>
</feature>
<gene>
    <name evidence="2" type="ORF">MNAN1_001135</name>
</gene>
<proteinExistence type="predicted"/>
<reference evidence="2" key="1">
    <citation type="submission" date="2023-03" db="EMBL/GenBank/DDBJ databases">
        <title>Mating type loci evolution in Malassezia.</title>
        <authorList>
            <person name="Coelho M.A."/>
        </authorList>
    </citation>
    <scope>NUCLEOTIDE SEQUENCE</scope>
    <source>
        <strain evidence="2">CBS 9557</strain>
    </source>
</reference>
<evidence type="ECO:0000313" key="3">
    <source>
        <dbReference type="Proteomes" id="UP001213623"/>
    </source>
</evidence>